<evidence type="ECO:0000256" key="4">
    <source>
        <dbReference type="ARBA" id="ARBA00022753"/>
    </source>
</evidence>
<dbReference type="InterPro" id="IPR007234">
    <property type="entry name" value="Vps53_N"/>
</dbReference>
<evidence type="ECO:0000256" key="3">
    <source>
        <dbReference type="ARBA" id="ARBA00008628"/>
    </source>
</evidence>
<evidence type="ECO:0000313" key="11">
    <source>
        <dbReference type="Proteomes" id="UP000245942"/>
    </source>
</evidence>
<dbReference type="OrthoDB" id="10261632at2759"/>
<feature type="region of interest" description="Disordered" evidence="7">
    <location>
        <begin position="382"/>
        <end position="404"/>
    </location>
</feature>
<name>A0A316U099_9BASI</name>
<dbReference type="EMBL" id="KZ819337">
    <property type="protein sequence ID" value="PWN18278.1"/>
    <property type="molecule type" value="Genomic_DNA"/>
</dbReference>
<dbReference type="RefSeq" id="XP_025345438.1">
    <property type="nucleotide sequence ID" value="XM_025490501.1"/>
</dbReference>
<feature type="domain" description="Vps53 C-terminal" evidence="9">
    <location>
        <begin position="628"/>
        <end position="713"/>
    </location>
</feature>
<reference evidence="10 11" key="1">
    <citation type="journal article" date="2018" name="Mol. Biol. Evol.">
        <title>Broad Genomic Sampling Reveals a Smut Pathogenic Ancestry of the Fungal Clade Ustilaginomycotina.</title>
        <authorList>
            <person name="Kijpornyongpan T."/>
            <person name="Mondo S.J."/>
            <person name="Barry K."/>
            <person name="Sandor L."/>
            <person name="Lee J."/>
            <person name="Lipzen A."/>
            <person name="Pangilinan J."/>
            <person name="LaButti K."/>
            <person name="Hainaut M."/>
            <person name="Henrissat B."/>
            <person name="Grigoriev I.V."/>
            <person name="Spatafora J.W."/>
            <person name="Aime M.C."/>
        </authorList>
    </citation>
    <scope>NUCLEOTIDE SEQUENCE [LARGE SCALE GENOMIC DNA]</scope>
    <source>
        <strain evidence="10 11">MCA 4718</strain>
    </source>
</reference>
<dbReference type="GO" id="GO:0005829">
    <property type="term" value="C:cytosol"/>
    <property type="evidence" value="ECO:0007669"/>
    <property type="project" value="GOC"/>
</dbReference>
<evidence type="ECO:0000256" key="1">
    <source>
        <dbReference type="ARBA" id="ARBA00004150"/>
    </source>
</evidence>
<evidence type="ECO:0000313" key="10">
    <source>
        <dbReference type="EMBL" id="PWN18278.1"/>
    </source>
</evidence>
<comment type="subcellular location">
    <subcellularLocation>
        <location evidence="2">Endosome membrane</location>
        <topology evidence="2">Peripheral membrane protein</topology>
    </subcellularLocation>
    <subcellularLocation>
        <location evidence="1">Golgi apparatus</location>
        <location evidence="1">trans-Golgi network membrane</location>
        <topology evidence="1">Peripheral membrane protein</topology>
    </subcellularLocation>
</comment>
<protein>
    <submittedName>
        <fullName evidence="10">Uncharacterized protein</fullName>
    </submittedName>
</protein>
<dbReference type="GO" id="GO:0000938">
    <property type="term" value="C:GARP complex"/>
    <property type="evidence" value="ECO:0007669"/>
    <property type="project" value="InterPro"/>
</dbReference>
<feature type="domain" description="Vps53 N-terminal" evidence="8">
    <location>
        <begin position="12"/>
        <end position="374"/>
    </location>
</feature>
<evidence type="ECO:0000256" key="6">
    <source>
        <dbReference type="ARBA" id="ARBA00023136"/>
    </source>
</evidence>
<keyword evidence="5" id="KW-0333">Golgi apparatus</keyword>
<dbReference type="InterPro" id="IPR031745">
    <property type="entry name" value="Vps53_C"/>
</dbReference>
<keyword evidence="6" id="KW-0472">Membrane</keyword>
<dbReference type="STRING" id="1684307.A0A316U099"/>
<dbReference type="Proteomes" id="UP000245942">
    <property type="component" value="Unassembled WGS sequence"/>
</dbReference>
<dbReference type="Gene3D" id="1.10.357.110">
    <property type="entry name" value="Vacuolar protein sorting-associated protein 53, C-terminus"/>
    <property type="match status" value="1"/>
</dbReference>
<organism evidence="10 11">
    <name type="scientific">Pseudomicrostroma glucosiphilum</name>
    <dbReference type="NCBI Taxonomy" id="1684307"/>
    <lineage>
        <taxon>Eukaryota</taxon>
        <taxon>Fungi</taxon>
        <taxon>Dikarya</taxon>
        <taxon>Basidiomycota</taxon>
        <taxon>Ustilaginomycotina</taxon>
        <taxon>Exobasidiomycetes</taxon>
        <taxon>Microstromatales</taxon>
        <taxon>Microstromatales incertae sedis</taxon>
        <taxon>Pseudomicrostroma</taxon>
    </lineage>
</organism>
<proteinExistence type="inferred from homology"/>
<evidence type="ECO:0000256" key="7">
    <source>
        <dbReference type="SAM" id="MobiDB-lite"/>
    </source>
</evidence>
<feature type="compositionally biased region" description="Polar residues" evidence="7">
    <location>
        <begin position="384"/>
        <end position="401"/>
    </location>
</feature>
<dbReference type="GO" id="GO:0042147">
    <property type="term" value="P:retrograde transport, endosome to Golgi"/>
    <property type="evidence" value="ECO:0007669"/>
    <property type="project" value="InterPro"/>
</dbReference>
<keyword evidence="4" id="KW-0967">Endosome</keyword>
<evidence type="ECO:0000256" key="2">
    <source>
        <dbReference type="ARBA" id="ARBA00004481"/>
    </source>
</evidence>
<keyword evidence="11" id="KW-1185">Reference proteome</keyword>
<evidence type="ECO:0000259" key="9">
    <source>
        <dbReference type="Pfam" id="PF16854"/>
    </source>
</evidence>
<dbReference type="InterPro" id="IPR038260">
    <property type="entry name" value="Vps53_C_sf"/>
</dbReference>
<dbReference type="GO" id="GO:0010008">
    <property type="term" value="C:endosome membrane"/>
    <property type="evidence" value="ECO:0007669"/>
    <property type="project" value="UniProtKB-SubCell"/>
</dbReference>
<dbReference type="Pfam" id="PF04100">
    <property type="entry name" value="Vps53_N"/>
    <property type="match status" value="1"/>
</dbReference>
<accession>A0A316U099</accession>
<dbReference type="PANTHER" id="PTHR12820">
    <property type="entry name" value="VACUOLAR SORTING PROTEIN 53"/>
    <property type="match status" value="1"/>
</dbReference>
<evidence type="ECO:0000256" key="5">
    <source>
        <dbReference type="ARBA" id="ARBA00023034"/>
    </source>
</evidence>
<gene>
    <name evidence="10" type="ORF">BCV69DRAFT_253104</name>
</gene>
<sequence length="851" mass="94845">MARRFPDIESLSSSSVDRVQGKLRADLDSIDGELDSLLAALRNEHASEKLSDSGGIQVAVRQLFDQLEKIRKKAASSESTVREITGDIRTLDTAKRNIVGSMTAIKRLQMLESGAARLEVLTSERNFREAAQALEAAKSLQTSFKSYMGVERVATVWRNLNDSQQQLRTAAMEAYEGFFLHDPSRPIRTTQIPEAALALDAIGPDAVTALLDWYCALQLREYRRIFRATDEAGQLDNVARRFSWFRRVLKQHEEEHASGFLPSWQPALALTGRFAEVTREDIKSVLIREKSNLQVSILLEALSATTEFEQQTARKFSVTVAAILAANPKPVVAAPSGITIATQAAAESISSVFEPYLGLFVEAQDKALAELMAGYRRQGVSIPQPASEQGTTNMTAPASGQDQHHTVLPSSTELFYFYRQTLEQCARLSNRDPFRDLCLVFRRYLRAYSDEVLRSALFKPEAVSAFGRRSTSTDGRANVQDLQKWCLVLNTADYCANTCSQLEGRLKEKIHEEYREEVTLEPEREAFLGIVSATVQVLTRELELGIEPAFSRMMRPSIPWQQLTEVRGKSEYIDDLNSALEAFAVIVRQDIENKRYIRSWADKVATLITAKFVNNIVRLRPLHKSAAEQLMIDLYEVRSALVELPQFSPSESSSVMGSSYTRFIDKAISRIEALLRIIIVPDENAVNFIHEYVRLIEDRSFSNFQKVLELKGVKRMEMNGLIEQFVQITGAMQGEQVSDTSFLTSLGELRGNESSEPLIVHLLTSNVPFYTADMDPSQDFITPPPSLDAGASSSTLGRPSYALRGLSSSGVMSPDHGSPRLDGAGMSGRVFTTGKFASMLGLGKREDRNSR</sequence>
<feature type="region of interest" description="Disordered" evidence="7">
    <location>
        <begin position="805"/>
        <end position="827"/>
    </location>
</feature>
<comment type="similarity">
    <text evidence="3">Belongs to the VPS53 family.</text>
</comment>
<dbReference type="Pfam" id="PF16854">
    <property type="entry name" value="VPS53_C"/>
    <property type="match status" value="1"/>
</dbReference>
<dbReference type="AlphaFoldDB" id="A0A316U099"/>
<dbReference type="InterPro" id="IPR039766">
    <property type="entry name" value="Vps53"/>
</dbReference>
<evidence type="ECO:0000259" key="8">
    <source>
        <dbReference type="Pfam" id="PF04100"/>
    </source>
</evidence>
<dbReference type="PANTHER" id="PTHR12820:SF0">
    <property type="entry name" value="VACUOLAR PROTEIN SORTING-ASSOCIATED PROTEIN 53 HOMOLOG"/>
    <property type="match status" value="1"/>
</dbReference>
<dbReference type="GeneID" id="37012235"/>